<dbReference type="PANTHER" id="PTHR21696:SF2">
    <property type="entry name" value="PROTEIN UNC-79 HOMOLOG"/>
    <property type="match status" value="1"/>
</dbReference>
<protein>
    <submittedName>
        <fullName evidence="2">Uncharacterized protein</fullName>
    </submittedName>
</protein>
<dbReference type="InterPro" id="IPR024855">
    <property type="entry name" value="UNC79"/>
</dbReference>
<reference evidence="2" key="1">
    <citation type="submission" date="2023-05" db="EMBL/GenBank/DDBJ databases">
        <authorList>
            <person name="Stuckert A."/>
        </authorList>
    </citation>
    <scope>NUCLEOTIDE SEQUENCE</scope>
</reference>
<name>A0ABN9FCP9_9NEOB</name>
<dbReference type="Proteomes" id="UP001162483">
    <property type="component" value="Unassembled WGS sequence"/>
</dbReference>
<dbReference type="PANTHER" id="PTHR21696">
    <property type="entry name" value="PROTEIN UNC-79 HOMOLOG"/>
    <property type="match status" value="1"/>
</dbReference>
<evidence type="ECO:0000313" key="3">
    <source>
        <dbReference type="Proteomes" id="UP001162483"/>
    </source>
</evidence>
<proteinExistence type="predicted"/>
<evidence type="ECO:0000313" key="2">
    <source>
        <dbReference type="EMBL" id="CAI9594747.1"/>
    </source>
</evidence>
<feature type="region of interest" description="Disordered" evidence="1">
    <location>
        <begin position="173"/>
        <end position="195"/>
    </location>
</feature>
<gene>
    <name evidence="2" type="ORF">SPARVUS_LOCUS11787234</name>
</gene>
<evidence type="ECO:0000256" key="1">
    <source>
        <dbReference type="SAM" id="MobiDB-lite"/>
    </source>
</evidence>
<accession>A0ABN9FCP9</accession>
<keyword evidence="3" id="KW-1185">Reference proteome</keyword>
<sequence>MKFMAKDKSSAEADISSAKAFNTVKRHLYVLLGFDQQEGCFMIAPQKMRISTCFNAFIAGIAQVMDYNINLGKHLLPLVVQVLKYCTCPQLRHYFQQPPRCSLWSLRPHIRQMWLKALLVILYKYPYREADLSKIVLHLIHITVNTLNAQYHSCKPHATAGPLYSDNSNISRYSEKEKAEEDSVFDESDIHDTPT</sequence>
<organism evidence="2 3">
    <name type="scientific">Staurois parvus</name>
    <dbReference type="NCBI Taxonomy" id="386267"/>
    <lineage>
        <taxon>Eukaryota</taxon>
        <taxon>Metazoa</taxon>
        <taxon>Chordata</taxon>
        <taxon>Craniata</taxon>
        <taxon>Vertebrata</taxon>
        <taxon>Euteleostomi</taxon>
        <taxon>Amphibia</taxon>
        <taxon>Batrachia</taxon>
        <taxon>Anura</taxon>
        <taxon>Neobatrachia</taxon>
        <taxon>Ranoidea</taxon>
        <taxon>Ranidae</taxon>
        <taxon>Staurois</taxon>
    </lineage>
</organism>
<comment type="caution">
    <text evidence="2">The sequence shown here is derived from an EMBL/GenBank/DDBJ whole genome shotgun (WGS) entry which is preliminary data.</text>
</comment>
<feature type="non-terminal residue" evidence="2">
    <location>
        <position position="195"/>
    </location>
</feature>
<dbReference type="EMBL" id="CATNWA010016702">
    <property type="protein sequence ID" value="CAI9594747.1"/>
    <property type="molecule type" value="Genomic_DNA"/>
</dbReference>